<accession>A0A1D3D6C9</accession>
<protein>
    <submittedName>
        <fullName evidence="1">Uncharacterized protein</fullName>
    </submittedName>
</protein>
<sequence length="258" mass="28670">MRSLAAAATTSVASALRKDQAEEGGEGVCILTRRRRRWSSSHGDGGERIRRLRRRDETGTRSATEFTAREKTMLAARTRSCALEGVSGKRKIPRGRAERGEGMPLQLWWQADLLKGQTEDPPLIMTAGNWKELVNRREPSHECEVGGRRLSWENSKSLQLRGDHLATKFTPRFAFRNTERCPLAPRRCAEGYVVWLGDGSGRFKALMTSMQIAKSATELRLCGRGSAGKRGLQQRALCTPRVHAQPTTTSLPTATLPT</sequence>
<comment type="caution">
    <text evidence="1">The sequence shown here is derived from an EMBL/GenBank/DDBJ whole genome shotgun (WGS) entry which is preliminary data.</text>
</comment>
<proteinExistence type="predicted"/>
<keyword evidence="2" id="KW-1185">Reference proteome</keyword>
<evidence type="ECO:0000313" key="2">
    <source>
        <dbReference type="Proteomes" id="UP000095192"/>
    </source>
</evidence>
<reference evidence="1 2" key="1">
    <citation type="journal article" date="2016" name="BMC Genomics">
        <title>Comparative genomics reveals Cyclospora cayetanensis possesses coccidia-like metabolism and invasion components but unique surface antigens.</title>
        <authorList>
            <person name="Liu S."/>
            <person name="Wang L."/>
            <person name="Zheng H."/>
            <person name="Xu Z."/>
            <person name="Roellig D.M."/>
            <person name="Li N."/>
            <person name="Frace M.A."/>
            <person name="Tang K."/>
            <person name="Arrowood M.J."/>
            <person name="Moss D.M."/>
            <person name="Zhang L."/>
            <person name="Feng Y."/>
            <person name="Xiao L."/>
        </authorList>
    </citation>
    <scope>NUCLEOTIDE SEQUENCE [LARGE SCALE GENOMIC DNA]</scope>
    <source>
        <strain evidence="1 2">CHN_HEN01</strain>
    </source>
</reference>
<dbReference type="EMBL" id="JROU02000538">
    <property type="protein sequence ID" value="OEH79014.1"/>
    <property type="molecule type" value="Genomic_DNA"/>
</dbReference>
<dbReference type="VEuPathDB" id="ToxoDB:cyc_01857"/>
<evidence type="ECO:0000313" key="1">
    <source>
        <dbReference type="EMBL" id="OEH79014.1"/>
    </source>
</evidence>
<dbReference type="InParanoid" id="A0A1D3D6C9"/>
<dbReference type="Proteomes" id="UP000095192">
    <property type="component" value="Unassembled WGS sequence"/>
</dbReference>
<dbReference type="AlphaFoldDB" id="A0A1D3D6C9"/>
<organism evidence="1 2">
    <name type="scientific">Cyclospora cayetanensis</name>
    <dbReference type="NCBI Taxonomy" id="88456"/>
    <lineage>
        <taxon>Eukaryota</taxon>
        <taxon>Sar</taxon>
        <taxon>Alveolata</taxon>
        <taxon>Apicomplexa</taxon>
        <taxon>Conoidasida</taxon>
        <taxon>Coccidia</taxon>
        <taxon>Eucoccidiorida</taxon>
        <taxon>Eimeriorina</taxon>
        <taxon>Eimeriidae</taxon>
        <taxon>Cyclospora</taxon>
    </lineage>
</organism>
<gene>
    <name evidence="1" type="ORF">cyc_01857</name>
</gene>
<name>A0A1D3D6C9_9EIME</name>